<gene>
    <name evidence="1" type="ORF">NMK_1881</name>
</gene>
<sequence>MARTVRRKHYTPAWVTEDSYYFIDPVFNVECYGGHIELDGDERANKLRWWHEDKSCWWGERPPKPYRQCIEVQHRMTAKTELCRWKKNPEHEVQLLRKGLLGYWN</sequence>
<name>A0A2R5F9S7_9PROT</name>
<evidence type="ECO:0000313" key="1">
    <source>
        <dbReference type="EMBL" id="GBG14298.1"/>
    </source>
</evidence>
<evidence type="ECO:0000313" key="2">
    <source>
        <dbReference type="Proteomes" id="UP000245081"/>
    </source>
</evidence>
<keyword evidence="2" id="KW-1185">Reference proteome</keyword>
<reference evidence="1 2" key="1">
    <citation type="journal article" date="2018" name="Environ. Microbiol.">
        <title>Isolation and genomic characterization of Novimethylophilus kurashikiensis gen. nov. sp. nov., a new lanthanide-dependent methylotrophic species of Methylophilaceae.</title>
        <authorList>
            <person name="Lv H."/>
            <person name="Sahin N."/>
            <person name="Tani A."/>
        </authorList>
    </citation>
    <scope>NUCLEOTIDE SEQUENCE [LARGE SCALE GENOMIC DNA]</scope>
    <source>
        <strain evidence="1 2">La2-4</strain>
    </source>
</reference>
<dbReference type="AlphaFoldDB" id="A0A2R5F9S7"/>
<accession>A0A2R5F9S7</accession>
<dbReference type="Proteomes" id="UP000245081">
    <property type="component" value="Unassembled WGS sequence"/>
</dbReference>
<proteinExistence type="predicted"/>
<organism evidence="1 2">
    <name type="scientific">Novimethylophilus kurashikiensis</name>
    <dbReference type="NCBI Taxonomy" id="1825523"/>
    <lineage>
        <taxon>Bacteria</taxon>
        <taxon>Pseudomonadati</taxon>
        <taxon>Pseudomonadota</taxon>
        <taxon>Betaproteobacteria</taxon>
        <taxon>Nitrosomonadales</taxon>
        <taxon>Methylophilaceae</taxon>
        <taxon>Novimethylophilus</taxon>
    </lineage>
</organism>
<protein>
    <submittedName>
        <fullName evidence="1">Diguanylate cyclase</fullName>
    </submittedName>
</protein>
<comment type="caution">
    <text evidence="1">The sequence shown here is derived from an EMBL/GenBank/DDBJ whole genome shotgun (WGS) entry which is preliminary data.</text>
</comment>
<dbReference type="EMBL" id="BDOQ01000007">
    <property type="protein sequence ID" value="GBG14298.1"/>
    <property type="molecule type" value="Genomic_DNA"/>
</dbReference>
<dbReference type="RefSeq" id="WP_109015497.1">
    <property type="nucleotide sequence ID" value="NZ_BDOQ01000007.1"/>
</dbReference>